<dbReference type="Pfam" id="PF01656">
    <property type="entry name" value="CbiA"/>
    <property type="match status" value="1"/>
</dbReference>
<dbReference type="CDD" id="cd01983">
    <property type="entry name" value="SIMIBI"/>
    <property type="match status" value="1"/>
</dbReference>
<evidence type="ECO:0000259" key="1">
    <source>
        <dbReference type="Pfam" id="PF01656"/>
    </source>
</evidence>
<dbReference type="KEGG" id="mts:MTES_2387"/>
<gene>
    <name evidence="2" type="ordered locus">MTES_2387</name>
</gene>
<name>E8NGQ2_MICTS</name>
<dbReference type="InterPro" id="IPR002586">
    <property type="entry name" value="CobQ/CobB/MinD/ParA_Nub-bd_dom"/>
</dbReference>
<keyword evidence="2" id="KW-0418">Kinase</keyword>
<dbReference type="GO" id="GO:0016301">
    <property type="term" value="F:kinase activity"/>
    <property type="evidence" value="ECO:0007669"/>
    <property type="project" value="UniProtKB-KW"/>
</dbReference>
<dbReference type="EMBL" id="AP012052">
    <property type="protein sequence ID" value="BAJ75351.1"/>
    <property type="molecule type" value="Genomic_DNA"/>
</dbReference>
<dbReference type="STRING" id="979556.MTES_2387"/>
<evidence type="ECO:0000313" key="2">
    <source>
        <dbReference type="EMBL" id="BAJ75351.1"/>
    </source>
</evidence>
<dbReference type="HOGENOM" id="CLU_103816_0_0_11"/>
<feature type="domain" description="CobQ/CobB/MinD/ParA nucleotide binding" evidence="1">
    <location>
        <begin position="10"/>
        <end position="110"/>
    </location>
</feature>
<accession>E8NGQ2</accession>
<dbReference type="AlphaFoldDB" id="E8NGQ2"/>
<dbReference type="eggNOG" id="COG0003">
    <property type="taxonomic scope" value="Bacteria"/>
</dbReference>
<reference key="2">
    <citation type="submission" date="2011-02" db="EMBL/GenBank/DDBJ databases">
        <title>Genome sequence of Microbacterium testaceum StLB037.</title>
        <authorList>
            <person name="Morohoshi T."/>
            <person name="Wang W.Z."/>
            <person name="Someya N."/>
            <person name="Ikeda T."/>
        </authorList>
    </citation>
    <scope>NUCLEOTIDE SEQUENCE</scope>
    <source>
        <strain>StLB037</strain>
    </source>
</reference>
<dbReference type="InterPro" id="IPR027417">
    <property type="entry name" value="P-loop_NTPase"/>
</dbReference>
<evidence type="ECO:0000313" key="3">
    <source>
        <dbReference type="Proteomes" id="UP000008975"/>
    </source>
</evidence>
<keyword evidence="2" id="KW-0808">Transferase</keyword>
<sequence>MTSIPPTEVIFIGGRSGVGKSTVAAEASRILAAAGIRHAVIEGDNLDQAYPEPWREGIALAERNLAAMWSAYRDLGYHRLLFTNTVSITQVEGLSAALGGEVRAHTVLLTSTDATATDRLGRREWGPSLDEHIVRSGRAAAQLDAHAADIRIATDGRTPDDIAREMLNAASWLA</sequence>
<dbReference type="RefSeq" id="WP_013585476.1">
    <property type="nucleotide sequence ID" value="NC_015125.1"/>
</dbReference>
<protein>
    <submittedName>
        <fullName evidence="2">Adenylylsulfate kinase</fullName>
    </submittedName>
</protein>
<organism evidence="2 3">
    <name type="scientific">Microbacterium testaceum (strain StLB037)</name>
    <dbReference type="NCBI Taxonomy" id="979556"/>
    <lineage>
        <taxon>Bacteria</taxon>
        <taxon>Bacillati</taxon>
        <taxon>Actinomycetota</taxon>
        <taxon>Actinomycetes</taxon>
        <taxon>Micrococcales</taxon>
        <taxon>Microbacteriaceae</taxon>
        <taxon>Microbacterium</taxon>
    </lineage>
</organism>
<dbReference type="Gene3D" id="3.40.50.300">
    <property type="entry name" value="P-loop containing nucleotide triphosphate hydrolases"/>
    <property type="match status" value="1"/>
</dbReference>
<dbReference type="SUPFAM" id="SSF52540">
    <property type="entry name" value="P-loop containing nucleoside triphosphate hydrolases"/>
    <property type="match status" value="1"/>
</dbReference>
<dbReference type="OrthoDB" id="7889077at2"/>
<dbReference type="Proteomes" id="UP000008975">
    <property type="component" value="Chromosome"/>
</dbReference>
<proteinExistence type="predicted"/>
<reference evidence="2 3" key="1">
    <citation type="journal article" date="2011" name="J. Bacteriol.">
        <title>Genome sequence of Microbacterium testaceum StLB037, an N-acylhomoserine lactone-degrading bacterium isolated from potato leaves.</title>
        <authorList>
            <person name="Morohoshi T."/>
            <person name="Wang W.-Z."/>
            <person name="Someya N."/>
            <person name="Ikeda T."/>
        </authorList>
    </citation>
    <scope>NUCLEOTIDE SEQUENCE [LARGE SCALE GENOMIC DNA]</scope>
    <source>
        <strain evidence="2 3">StLB037</strain>
    </source>
</reference>